<dbReference type="EMBL" id="JAOTPV010000027">
    <property type="protein sequence ID" value="KAJ4470203.1"/>
    <property type="molecule type" value="Genomic_DNA"/>
</dbReference>
<protein>
    <submittedName>
        <fullName evidence="3">Uncharacterized protein</fullName>
    </submittedName>
</protein>
<feature type="transmembrane region" description="Helical" evidence="2">
    <location>
        <begin position="52"/>
        <end position="74"/>
    </location>
</feature>
<feature type="region of interest" description="Disordered" evidence="1">
    <location>
        <begin position="304"/>
        <end position="332"/>
    </location>
</feature>
<feature type="transmembrane region" description="Helical" evidence="2">
    <location>
        <begin position="180"/>
        <end position="205"/>
    </location>
</feature>
<keyword evidence="2" id="KW-1133">Transmembrane helix</keyword>
<sequence>MPASYTSPSCYLMWALLSCTLGVFLLYHLYSFDKFRCLKWNDGPYSGAFKRVMTYSYFLTIPLFMVYAVGFAVIKYQEGYTVLPSAGIVPMPYEMWSSTSRALNFPLMLCFATAWGLEMVTHLQELCFWLFLVNANTGQKDWFRSHYFKIWVVGSMSAIIYMPSIAICTHENALRASDSILSEAIIFLAGSLGSLIPTILFMPILRKFPLLLDNLTAEGVDNPTIIRLTKFHELNTIRVIFRYLFTVPLLILGIDGVCSQPRINGSAFWTDLFAFTAAIGCTASSGITLVIFFPRSAEIEVSTQNAGKHEVCGPNPKASRSSDASLGKPSNLDFSSEQFVMTMSPTAIGERPTINRPSPIRPNRRRDYDVELGGIGSAPPHYDIPSAPSMQPNRKCGNEVELGGISSPPSTAHSFADLEPSGYINHSHMNPIIYSYTSPISCVLVHFLIYHGLTMVLQTLDPDILGR</sequence>
<reference evidence="3" key="1">
    <citation type="submission" date="2022-08" db="EMBL/GenBank/DDBJ databases">
        <title>A Global Phylogenomic Analysis of the Shiitake Genus Lentinula.</title>
        <authorList>
            <consortium name="DOE Joint Genome Institute"/>
            <person name="Sierra-Patev S."/>
            <person name="Min B."/>
            <person name="Naranjo-Ortiz M."/>
            <person name="Looney B."/>
            <person name="Konkel Z."/>
            <person name="Slot J.C."/>
            <person name="Sakamoto Y."/>
            <person name="Steenwyk J.L."/>
            <person name="Rokas A."/>
            <person name="Carro J."/>
            <person name="Camarero S."/>
            <person name="Ferreira P."/>
            <person name="Molpeceres G."/>
            <person name="Ruiz-Duenas F.J."/>
            <person name="Serrano A."/>
            <person name="Henrissat B."/>
            <person name="Drula E."/>
            <person name="Hughes K.W."/>
            <person name="Mata J.L."/>
            <person name="Ishikawa N.K."/>
            <person name="Vargas-Isla R."/>
            <person name="Ushijima S."/>
            <person name="Smith C.A."/>
            <person name="Ahrendt S."/>
            <person name="Andreopoulos W."/>
            <person name="He G."/>
            <person name="Labutti K."/>
            <person name="Lipzen A."/>
            <person name="Ng V."/>
            <person name="Riley R."/>
            <person name="Sandor L."/>
            <person name="Barry K."/>
            <person name="Martinez A.T."/>
            <person name="Xiao Y."/>
            <person name="Gibbons J.G."/>
            <person name="Terashima K."/>
            <person name="Grigoriev I.V."/>
            <person name="Hibbett D.S."/>
        </authorList>
    </citation>
    <scope>NUCLEOTIDE SEQUENCE</scope>
    <source>
        <strain evidence="3">JLM2183</strain>
    </source>
</reference>
<evidence type="ECO:0000256" key="2">
    <source>
        <dbReference type="SAM" id="Phobius"/>
    </source>
</evidence>
<name>A0A9W8ZYF6_9AGAR</name>
<keyword evidence="4" id="KW-1185">Reference proteome</keyword>
<proteinExistence type="predicted"/>
<feature type="transmembrane region" description="Helical" evidence="2">
    <location>
        <begin position="150"/>
        <end position="168"/>
    </location>
</feature>
<organism evidence="3 4">
    <name type="scientific">Lentinula aciculospora</name>
    <dbReference type="NCBI Taxonomy" id="153920"/>
    <lineage>
        <taxon>Eukaryota</taxon>
        <taxon>Fungi</taxon>
        <taxon>Dikarya</taxon>
        <taxon>Basidiomycota</taxon>
        <taxon>Agaricomycotina</taxon>
        <taxon>Agaricomycetes</taxon>
        <taxon>Agaricomycetidae</taxon>
        <taxon>Agaricales</taxon>
        <taxon>Marasmiineae</taxon>
        <taxon>Omphalotaceae</taxon>
        <taxon>Lentinula</taxon>
    </lineage>
</organism>
<evidence type="ECO:0000256" key="1">
    <source>
        <dbReference type="SAM" id="MobiDB-lite"/>
    </source>
</evidence>
<dbReference type="AlphaFoldDB" id="A0A9W8ZYF6"/>
<evidence type="ECO:0000313" key="3">
    <source>
        <dbReference type="EMBL" id="KAJ4470203.1"/>
    </source>
</evidence>
<evidence type="ECO:0000313" key="4">
    <source>
        <dbReference type="Proteomes" id="UP001150266"/>
    </source>
</evidence>
<accession>A0A9W8ZYF6</accession>
<keyword evidence="2" id="KW-0812">Transmembrane</keyword>
<feature type="transmembrane region" description="Helical" evidence="2">
    <location>
        <begin position="12"/>
        <end position="32"/>
    </location>
</feature>
<feature type="transmembrane region" description="Helical" evidence="2">
    <location>
        <begin position="272"/>
        <end position="293"/>
    </location>
</feature>
<dbReference type="OrthoDB" id="2384193at2759"/>
<keyword evidence="2" id="KW-0472">Membrane</keyword>
<dbReference type="Proteomes" id="UP001150266">
    <property type="component" value="Unassembled WGS sequence"/>
</dbReference>
<comment type="caution">
    <text evidence="3">The sequence shown here is derived from an EMBL/GenBank/DDBJ whole genome shotgun (WGS) entry which is preliminary data.</text>
</comment>
<gene>
    <name evidence="3" type="ORF">J3R30DRAFT_3382377</name>
</gene>
<feature type="transmembrane region" description="Helical" evidence="2">
    <location>
        <begin position="240"/>
        <end position="260"/>
    </location>
</feature>